<accession>A0AAN8G9X5</accession>
<comment type="caution">
    <text evidence="1">The sequence shown here is derived from an EMBL/GenBank/DDBJ whole genome shotgun (WGS) entry which is preliminary data.</text>
</comment>
<protein>
    <submittedName>
        <fullName evidence="1">Uncharacterized protein</fullName>
    </submittedName>
</protein>
<gene>
    <name evidence="1" type="ORF">SNE40_019861</name>
</gene>
<dbReference type="AlphaFoldDB" id="A0AAN8G9X5"/>
<dbReference type="EMBL" id="JAZGQO010000015">
    <property type="protein sequence ID" value="KAK6168670.1"/>
    <property type="molecule type" value="Genomic_DNA"/>
</dbReference>
<sequence>MSMHYSQLLQVCNGRVTIPDPFIDLKEGWFLENRGMESWPPVMQTDIATYLLTIVEDKDIEKWLMGD</sequence>
<keyword evidence="2" id="KW-1185">Reference proteome</keyword>
<name>A0AAN8G9X5_PATCE</name>
<evidence type="ECO:0000313" key="1">
    <source>
        <dbReference type="EMBL" id="KAK6168670.1"/>
    </source>
</evidence>
<proteinExistence type="predicted"/>
<evidence type="ECO:0000313" key="2">
    <source>
        <dbReference type="Proteomes" id="UP001347796"/>
    </source>
</evidence>
<reference evidence="1 2" key="1">
    <citation type="submission" date="2024-01" db="EMBL/GenBank/DDBJ databases">
        <title>The genome of the rayed Mediterranean limpet Patella caerulea (Linnaeus, 1758).</title>
        <authorList>
            <person name="Anh-Thu Weber A."/>
            <person name="Halstead-Nussloch G."/>
        </authorList>
    </citation>
    <scope>NUCLEOTIDE SEQUENCE [LARGE SCALE GENOMIC DNA]</scope>
    <source>
        <strain evidence="1">AATW-2023a</strain>
        <tissue evidence="1">Whole specimen</tissue>
    </source>
</reference>
<dbReference type="Proteomes" id="UP001347796">
    <property type="component" value="Unassembled WGS sequence"/>
</dbReference>
<organism evidence="1 2">
    <name type="scientific">Patella caerulea</name>
    <name type="common">Rayed Mediterranean limpet</name>
    <dbReference type="NCBI Taxonomy" id="87958"/>
    <lineage>
        <taxon>Eukaryota</taxon>
        <taxon>Metazoa</taxon>
        <taxon>Spiralia</taxon>
        <taxon>Lophotrochozoa</taxon>
        <taxon>Mollusca</taxon>
        <taxon>Gastropoda</taxon>
        <taxon>Patellogastropoda</taxon>
        <taxon>Patelloidea</taxon>
        <taxon>Patellidae</taxon>
        <taxon>Patella</taxon>
    </lineage>
</organism>